<dbReference type="RefSeq" id="WP_280600188.1">
    <property type="nucleotide sequence ID" value="NZ_JARXRN010000020.1"/>
</dbReference>
<organism evidence="1 2">
    <name type="scientific">Luteimonas rhizosphaericola</name>
    <dbReference type="NCBI Taxonomy" id="3042024"/>
    <lineage>
        <taxon>Bacteria</taxon>
        <taxon>Pseudomonadati</taxon>
        <taxon>Pseudomonadota</taxon>
        <taxon>Gammaproteobacteria</taxon>
        <taxon>Lysobacterales</taxon>
        <taxon>Lysobacteraceae</taxon>
        <taxon>Luteimonas</taxon>
    </lineage>
</organism>
<gene>
    <name evidence="1" type="ORF">QFW80_04715</name>
</gene>
<comment type="caution">
    <text evidence="1">The sequence shown here is derived from an EMBL/GenBank/DDBJ whole genome shotgun (WGS) entry which is preliminary data.</text>
</comment>
<proteinExistence type="predicted"/>
<sequence length="195" mass="22365">MEESLPIWPQHEVFYIESMLFHTRQACSSIEYVCELIKKIDSEMEAGKTPEFDCSMALDNLQRMVLAAGALSRYFWPVRKAHQARGDFLKRALRINDDSPLRARVLRDASEHFDERLDKHLSGGIVGVIMPEWFGPSYKGKVEAHFFRAYFIDSGVFKILGEEFEVQSLSDELVRLHNRLVFLVENGGRLPEAGA</sequence>
<protein>
    <submittedName>
        <fullName evidence="1">Uncharacterized protein</fullName>
    </submittedName>
</protein>
<dbReference type="EMBL" id="JARXRN010000020">
    <property type="protein sequence ID" value="MDH5829819.1"/>
    <property type="molecule type" value="Genomic_DNA"/>
</dbReference>
<dbReference type="Proteomes" id="UP001156831">
    <property type="component" value="Unassembled WGS sequence"/>
</dbReference>
<evidence type="ECO:0000313" key="2">
    <source>
        <dbReference type="Proteomes" id="UP001156831"/>
    </source>
</evidence>
<reference evidence="1 2" key="1">
    <citation type="submission" date="2023-04" db="EMBL/GenBank/DDBJ databases">
        <title>Luteimonas sp. M1R5S18.</title>
        <authorList>
            <person name="Sun J.-Q."/>
        </authorList>
    </citation>
    <scope>NUCLEOTIDE SEQUENCE [LARGE SCALE GENOMIC DNA]</scope>
    <source>
        <strain evidence="1 2">M1R5S18</strain>
    </source>
</reference>
<name>A0ABT6JGN9_9GAMM</name>
<keyword evidence="2" id="KW-1185">Reference proteome</keyword>
<accession>A0ABT6JGN9</accession>
<evidence type="ECO:0000313" key="1">
    <source>
        <dbReference type="EMBL" id="MDH5829819.1"/>
    </source>
</evidence>